<evidence type="ECO:0000256" key="3">
    <source>
        <dbReference type="ARBA" id="ARBA00009225"/>
    </source>
</evidence>
<dbReference type="EC" id="2.7.1.-" evidence="12"/>
<evidence type="ECO:0000256" key="10">
    <source>
        <dbReference type="ARBA" id="ARBA00044613"/>
    </source>
</evidence>
<keyword evidence="9 12" id="KW-0324">Glycolysis</keyword>
<dbReference type="GO" id="GO:0005739">
    <property type="term" value="C:mitochondrion"/>
    <property type="evidence" value="ECO:0007669"/>
    <property type="project" value="UniProtKB-ARBA"/>
</dbReference>
<dbReference type="InterPro" id="IPR022672">
    <property type="entry name" value="Hexokinase_N"/>
</dbReference>
<dbReference type="GO" id="GO:0004340">
    <property type="term" value="F:glucokinase activity"/>
    <property type="evidence" value="ECO:0007669"/>
    <property type="project" value="TreeGrafter"/>
</dbReference>
<dbReference type="InterPro" id="IPR022673">
    <property type="entry name" value="Hexokinase_C"/>
</dbReference>
<comment type="catalytic activity">
    <reaction evidence="11">
        <text>D-fructose + ATP = D-fructose 6-phosphate + ADP + H(+)</text>
        <dbReference type="Rhea" id="RHEA:16125"/>
        <dbReference type="ChEBI" id="CHEBI:15378"/>
        <dbReference type="ChEBI" id="CHEBI:30616"/>
        <dbReference type="ChEBI" id="CHEBI:37721"/>
        <dbReference type="ChEBI" id="CHEBI:61527"/>
        <dbReference type="ChEBI" id="CHEBI:456216"/>
        <dbReference type="EC" id="2.7.1.1"/>
    </reaction>
    <physiologicalReaction direction="left-to-right" evidence="11">
        <dbReference type="Rhea" id="RHEA:16126"/>
    </physiologicalReaction>
</comment>
<dbReference type="FunFam" id="1.10.287.1250:FF:000001">
    <property type="entry name" value="Phosphotransferase"/>
    <property type="match status" value="1"/>
</dbReference>
<evidence type="ECO:0000313" key="15">
    <source>
        <dbReference type="EMBL" id="PYI00827.1"/>
    </source>
</evidence>
<dbReference type="PROSITE" id="PS51748">
    <property type="entry name" value="HEXOKINASE_2"/>
    <property type="match status" value="1"/>
</dbReference>
<feature type="domain" description="Hexokinase C-terminal" evidence="14">
    <location>
        <begin position="227"/>
        <end position="467"/>
    </location>
</feature>
<evidence type="ECO:0000313" key="16">
    <source>
        <dbReference type="Proteomes" id="UP000248423"/>
    </source>
</evidence>
<dbReference type="AlphaFoldDB" id="A0A319DSZ6"/>
<dbReference type="InterPro" id="IPR043129">
    <property type="entry name" value="ATPase_NBD"/>
</dbReference>
<dbReference type="GO" id="GO:0006000">
    <property type="term" value="P:fructose metabolic process"/>
    <property type="evidence" value="ECO:0007669"/>
    <property type="project" value="UniProtKB-ARBA"/>
</dbReference>
<keyword evidence="6 12" id="KW-0547">Nucleotide-binding</keyword>
<sequence>MVGLGPKRPHSRKGSMADVPQNLLQQIKDFEEHFTVDRTKLKGIVDHFIKELEKGLSVEGGNIPMNVTWVLGFPDGDEQGTFLALDMGGTNLRVCEITLTQEKGAFDITQSKYRMPEELKTGTAEELWEYIADCLQQFIESHHENEKVSKLPLGFTFSYPATQDYIDHGVLQRWTKGFDIDGVEGEDVVPPLESILQKRGLPIKVAALINDTTGTLIASSYTDSAMKIGCIFGTGVNAAYMENVGSVPKLAHMNLPPDMPVAINCEYGAFDNEHIVLPLTKYDHIIDRDSPRPGQQAFEKMTAGLYLGEIFRLALVDLVENRPGLIFNGQDTTKLRKPYILDASFLAAIEEDPYENLEETEELLERELNIKATQPELEMIRRLAELIGTRAARLSACGVAAICKKKGLESCHVGADGSVFTKYPHFKARGAQALREILDWAPEEKDKVTIMAAEDGSGVGAALIAALTLKRVKAGNLAGIRNMAEMQTLL</sequence>
<evidence type="ECO:0000256" key="1">
    <source>
        <dbReference type="ARBA" id="ARBA00004888"/>
    </source>
</evidence>
<dbReference type="Pfam" id="PF03727">
    <property type="entry name" value="Hexokinase_2"/>
    <property type="match status" value="1"/>
</dbReference>
<evidence type="ECO:0000256" key="5">
    <source>
        <dbReference type="ARBA" id="ARBA00022679"/>
    </source>
</evidence>
<reference evidence="15 16" key="1">
    <citation type="submission" date="2018-02" db="EMBL/GenBank/DDBJ databases">
        <title>The genomes of Aspergillus section Nigri reveals drivers in fungal speciation.</title>
        <authorList>
            <consortium name="DOE Joint Genome Institute"/>
            <person name="Vesth T.C."/>
            <person name="Nybo J."/>
            <person name="Theobald S."/>
            <person name="Brandl J."/>
            <person name="Frisvad J.C."/>
            <person name="Nielsen K.F."/>
            <person name="Lyhne E.K."/>
            <person name="Kogle M.E."/>
            <person name="Kuo A."/>
            <person name="Riley R."/>
            <person name="Clum A."/>
            <person name="Nolan M."/>
            <person name="Lipzen A."/>
            <person name="Salamov A."/>
            <person name="Henrissat B."/>
            <person name="Wiebenga A."/>
            <person name="De vries R.P."/>
            <person name="Grigoriev I.V."/>
            <person name="Mortensen U.H."/>
            <person name="Andersen M.R."/>
            <person name="Baker S.E."/>
        </authorList>
    </citation>
    <scope>NUCLEOTIDE SEQUENCE [LARGE SCALE GENOMIC DNA]</scope>
    <source>
        <strain evidence="15 16">CBS 121057</strain>
    </source>
</reference>
<keyword evidence="16" id="KW-1185">Reference proteome</keyword>
<organism evidence="15 16">
    <name type="scientific">Aspergillus sclerotiicarbonarius (strain CBS 121057 / IBT 28362)</name>
    <dbReference type="NCBI Taxonomy" id="1448318"/>
    <lineage>
        <taxon>Eukaryota</taxon>
        <taxon>Fungi</taxon>
        <taxon>Dikarya</taxon>
        <taxon>Ascomycota</taxon>
        <taxon>Pezizomycotina</taxon>
        <taxon>Eurotiomycetes</taxon>
        <taxon>Eurotiomycetidae</taxon>
        <taxon>Eurotiales</taxon>
        <taxon>Aspergillaceae</taxon>
        <taxon>Aspergillus</taxon>
        <taxon>Aspergillus subgen. Circumdati</taxon>
    </lineage>
</organism>
<dbReference type="GO" id="GO:0005536">
    <property type="term" value="F:D-glucose binding"/>
    <property type="evidence" value="ECO:0007669"/>
    <property type="project" value="InterPro"/>
</dbReference>
<evidence type="ECO:0000256" key="4">
    <source>
        <dbReference type="ARBA" id="ARBA00022533"/>
    </source>
</evidence>
<dbReference type="FunFam" id="3.40.367.20:FF:000004">
    <property type="entry name" value="Phosphotransferase"/>
    <property type="match status" value="1"/>
</dbReference>
<evidence type="ECO:0000256" key="11">
    <source>
        <dbReference type="ARBA" id="ARBA00047905"/>
    </source>
</evidence>
<dbReference type="GO" id="GO:0006013">
    <property type="term" value="P:mannose metabolic process"/>
    <property type="evidence" value="ECO:0007669"/>
    <property type="project" value="TreeGrafter"/>
</dbReference>
<comment type="catalytic activity">
    <reaction evidence="10">
        <text>a D-hexose + ATP = a D-hexose 6-phosphate + ADP + H(+)</text>
        <dbReference type="Rhea" id="RHEA:22740"/>
        <dbReference type="ChEBI" id="CHEBI:4194"/>
        <dbReference type="ChEBI" id="CHEBI:15378"/>
        <dbReference type="ChEBI" id="CHEBI:30616"/>
        <dbReference type="ChEBI" id="CHEBI:229467"/>
        <dbReference type="ChEBI" id="CHEBI:456216"/>
        <dbReference type="EC" id="2.7.1.1"/>
    </reaction>
    <physiologicalReaction direction="left-to-right" evidence="10">
        <dbReference type="Rhea" id="RHEA:22741"/>
    </physiologicalReaction>
</comment>
<evidence type="ECO:0000256" key="8">
    <source>
        <dbReference type="ARBA" id="ARBA00022840"/>
    </source>
</evidence>
<dbReference type="GO" id="GO:0008865">
    <property type="term" value="F:fructokinase activity"/>
    <property type="evidence" value="ECO:0007669"/>
    <property type="project" value="TreeGrafter"/>
</dbReference>
<comment type="similarity">
    <text evidence="3 12">Belongs to the hexokinase family.</text>
</comment>
<dbReference type="OrthoDB" id="419537at2759"/>
<dbReference type="GO" id="GO:0006006">
    <property type="term" value="P:glucose metabolic process"/>
    <property type="evidence" value="ECO:0007669"/>
    <property type="project" value="UniProtKB-ARBA"/>
</dbReference>
<dbReference type="Proteomes" id="UP000248423">
    <property type="component" value="Unassembled WGS sequence"/>
</dbReference>
<dbReference type="VEuPathDB" id="FungiDB:BO78DRAFT_401806"/>
<dbReference type="Gene3D" id="3.30.420.40">
    <property type="match status" value="1"/>
</dbReference>
<dbReference type="PRINTS" id="PR00475">
    <property type="entry name" value="HEXOKINASE"/>
</dbReference>
<dbReference type="SUPFAM" id="SSF53067">
    <property type="entry name" value="Actin-like ATPase domain"/>
    <property type="match status" value="2"/>
</dbReference>
<dbReference type="Gene3D" id="1.10.287.1250">
    <property type="match status" value="1"/>
</dbReference>
<proteinExistence type="inferred from homology"/>
<comment type="pathway">
    <text evidence="1">Carbohydrate degradation; glycolysis; D-glyceraldehyde 3-phosphate and glycerone phosphate from D-glucose: step 1/4.</text>
</comment>
<dbReference type="Gene3D" id="3.40.367.20">
    <property type="match status" value="1"/>
</dbReference>
<dbReference type="InterPro" id="IPR019807">
    <property type="entry name" value="Hexokinase_BS"/>
</dbReference>
<evidence type="ECO:0000256" key="2">
    <source>
        <dbReference type="ARBA" id="ARBA00005028"/>
    </source>
</evidence>
<dbReference type="GO" id="GO:0001678">
    <property type="term" value="P:intracellular glucose homeostasis"/>
    <property type="evidence" value="ECO:0007669"/>
    <property type="project" value="InterPro"/>
</dbReference>
<dbReference type="GO" id="GO:0005829">
    <property type="term" value="C:cytosol"/>
    <property type="evidence" value="ECO:0007669"/>
    <property type="project" value="TreeGrafter"/>
</dbReference>
<keyword evidence="7 12" id="KW-0418">Kinase</keyword>
<comment type="pathway">
    <text evidence="2">Carbohydrate metabolism; hexose metabolism.</text>
</comment>
<gene>
    <name evidence="15" type="ORF">BO78DRAFT_401806</name>
</gene>
<dbReference type="GO" id="GO:0005524">
    <property type="term" value="F:ATP binding"/>
    <property type="evidence" value="ECO:0007669"/>
    <property type="project" value="UniProtKB-UniRule"/>
</dbReference>
<dbReference type="PANTHER" id="PTHR19443:SF16">
    <property type="entry name" value="HEXOKINASE TYPE 1-RELATED"/>
    <property type="match status" value="1"/>
</dbReference>
<accession>A0A319DSZ6</accession>
<dbReference type="GO" id="GO:0006096">
    <property type="term" value="P:glycolytic process"/>
    <property type="evidence" value="ECO:0007669"/>
    <property type="project" value="UniProtKB-UniPathway"/>
</dbReference>
<keyword evidence="4" id="KW-0021">Allosteric enzyme</keyword>
<evidence type="ECO:0000256" key="9">
    <source>
        <dbReference type="ARBA" id="ARBA00023152"/>
    </source>
</evidence>
<name>A0A319DSZ6_ASPSB</name>
<dbReference type="Pfam" id="PF00349">
    <property type="entry name" value="Hexokinase_1"/>
    <property type="match status" value="1"/>
</dbReference>
<dbReference type="UniPathway" id="UPA00109">
    <property type="reaction ID" value="UER00180"/>
</dbReference>
<dbReference type="InterPro" id="IPR001312">
    <property type="entry name" value="Hexokinase"/>
</dbReference>
<keyword evidence="5 12" id="KW-0808">Transferase</keyword>
<dbReference type="FunFam" id="3.30.420.40:FF:000092">
    <property type="entry name" value="Phosphotransferase"/>
    <property type="match status" value="1"/>
</dbReference>
<evidence type="ECO:0000259" key="13">
    <source>
        <dbReference type="Pfam" id="PF00349"/>
    </source>
</evidence>
<evidence type="ECO:0000256" key="12">
    <source>
        <dbReference type="RuleBase" id="RU362007"/>
    </source>
</evidence>
<dbReference type="PANTHER" id="PTHR19443">
    <property type="entry name" value="HEXOKINASE"/>
    <property type="match status" value="1"/>
</dbReference>
<keyword evidence="8 12" id="KW-0067">ATP-binding</keyword>
<dbReference type="EMBL" id="KZ826434">
    <property type="protein sequence ID" value="PYI00827.1"/>
    <property type="molecule type" value="Genomic_DNA"/>
</dbReference>
<dbReference type="GO" id="GO:0046323">
    <property type="term" value="P:D-glucose import"/>
    <property type="evidence" value="ECO:0007669"/>
    <property type="project" value="UniProtKB-ARBA"/>
</dbReference>
<evidence type="ECO:0000256" key="6">
    <source>
        <dbReference type="ARBA" id="ARBA00022741"/>
    </source>
</evidence>
<dbReference type="GO" id="GO:0019158">
    <property type="term" value="F:mannokinase activity"/>
    <property type="evidence" value="ECO:0007669"/>
    <property type="project" value="TreeGrafter"/>
</dbReference>
<dbReference type="PROSITE" id="PS00378">
    <property type="entry name" value="HEXOKINASE_1"/>
    <property type="match status" value="1"/>
</dbReference>
<dbReference type="GO" id="GO:1990539">
    <property type="term" value="P:fructose import across plasma membrane"/>
    <property type="evidence" value="ECO:0007669"/>
    <property type="project" value="UniProtKB-ARBA"/>
</dbReference>
<protein>
    <recommendedName>
        <fullName evidence="12">Phosphotransferase</fullName>
        <ecNumber evidence="12">2.7.1.-</ecNumber>
    </recommendedName>
</protein>
<dbReference type="STRING" id="1448318.A0A319DSZ6"/>
<evidence type="ECO:0000259" key="14">
    <source>
        <dbReference type="Pfam" id="PF03727"/>
    </source>
</evidence>
<evidence type="ECO:0000256" key="7">
    <source>
        <dbReference type="ARBA" id="ARBA00022777"/>
    </source>
</evidence>
<feature type="domain" description="Hexokinase N-terminal" evidence="13">
    <location>
        <begin position="27"/>
        <end position="221"/>
    </location>
</feature>